<dbReference type="Proteomes" id="UP001179280">
    <property type="component" value="Unassembled WGS sequence"/>
</dbReference>
<dbReference type="PANTHER" id="PTHR47963:SF7">
    <property type="entry name" value="ATP-DEPENDENT RNA HELICASE YFML-RELATED"/>
    <property type="match status" value="1"/>
</dbReference>
<keyword evidence="1" id="KW-0547">Nucleotide-binding</keyword>
<dbReference type="SMART" id="SM00487">
    <property type="entry name" value="DEXDc"/>
    <property type="match status" value="1"/>
</dbReference>
<evidence type="ECO:0000259" key="6">
    <source>
        <dbReference type="PROSITE" id="PS51194"/>
    </source>
</evidence>
<name>A0ABS2SS54_9BACI</name>
<dbReference type="InterPro" id="IPR050547">
    <property type="entry name" value="DEAD_box_RNA_helicases"/>
</dbReference>
<dbReference type="InterPro" id="IPR027417">
    <property type="entry name" value="P-loop_NTPase"/>
</dbReference>
<dbReference type="InterPro" id="IPR011545">
    <property type="entry name" value="DEAD/DEAH_box_helicase_dom"/>
</dbReference>
<dbReference type="SMART" id="SM00490">
    <property type="entry name" value="HELICc"/>
    <property type="match status" value="1"/>
</dbReference>
<dbReference type="CDD" id="cd18787">
    <property type="entry name" value="SF2_C_DEAD"/>
    <property type="match status" value="1"/>
</dbReference>
<dbReference type="InterPro" id="IPR014001">
    <property type="entry name" value="Helicase_ATP-bd"/>
</dbReference>
<keyword evidence="2" id="KW-0378">Hydrolase</keyword>
<dbReference type="Pfam" id="PF00270">
    <property type="entry name" value="DEAD"/>
    <property type="match status" value="1"/>
</dbReference>
<dbReference type="InterPro" id="IPR044742">
    <property type="entry name" value="DEAD/DEAH_RhlB"/>
</dbReference>
<dbReference type="Pfam" id="PF00271">
    <property type="entry name" value="Helicase_C"/>
    <property type="match status" value="1"/>
</dbReference>
<dbReference type="InterPro" id="IPR001650">
    <property type="entry name" value="Helicase_C-like"/>
</dbReference>
<dbReference type="Gene3D" id="3.40.50.300">
    <property type="entry name" value="P-loop containing nucleotide triphosphate hydrolases"/>
    <property type="match status" value="2"/>
</dbReference>
<dbReference type="PROSITE" id="PS51194">
    <property type="entry name" value="HELICASE_CTER"/>
    <property type="match status" value="1"/>
</dbReference>
<dbReference type="EMBL" id="JAFBCV010000004">
    <property type="protein sequence ID" value="MBM7838327.1"/>
    <property type="molecule type" value="Genomic_DNA"/>
</dbReference>
<dbReference type="SUPFAM" id="SSF52540">
    <property type="entry name" value="P-loop containing nucleoside triphosphate hydrolases"/>
    <property type="match status" value="1"/>
</dbReference>
<feature type="domain" description="Helicase C-terminal" evidence="6">
    <location>
        <begin position="216"/>
        <end position="376"/>
    </location>
</feature>
<keyword evidence="4" id="KW-0067">ATP-binding</keyword>
<keyword evidence="8" id="KW-1185">Reference proteome</keyword>
<proteinExistence type="predicted"/>
<comment type="caution">
    <text evidence="7">The sequence shown here is derived from an EMBL/GenBank/DDBJ whole genome shotgun (WGS) entry which is preliminary data.</text>
</comment>
<dbReference type="GO" id="GO:0004386">
    <property type="term" value="F:helicase activity"/>
    <property type="evidence" value="ECO:0007669"/>
    <property type="project" value="UniProtKB-KW"/>
</dbReference>
<dbReference type="CDD" id="cd00268">
    <property type="entry name" value="DEADc"/>
    <property type="match status" value="1"/>
</dbReference>
<dbReference type="RefSeq" id="WP_204465494.1">
    <property type="nucleotide sequence ID" value="NZ_JAFBCV010000004.1"/>
</dbReference>
<evidence type="ECO:0000259" key="5">
    <source>
        <dbReference type="PROSITE" id="PS51192"/>
    </source>
</evidence>
<feature type="domain" description="Helicase ATP-binding" evidence="5">
    <location>
        <begin position="34"/>
        <end position="206"/>
    </location>
</feature>
<protein>
    <submittedName>
        <fullName evidence="7">Superfamily II DNA/RNA helicase</fullName>
    </submittedName>
</protein>
<evidence type="ECO:0000256" key="3">
    <source>
        <dbReference type="ARBA" id="ARBA00022806"/>
    </source>
</evidence>
<organism evidence="7 8">
    <name type="scientific">Shouchella xiaoxiensis</name>
    <dbReference type="NCBI Taxonomy" id="766895"/>
    <lineage>
        <taxon>Bacteria</taxon>
        <taxon>Bacillati</taxon>
        <taxon>Bacillota</taxon>
        <taxon>Bacilli</taxon>
        <taxon>Bacillales</taxon>
        <taxon>Bacillaceae</taxon>
        <taxon>Shouchella</taxon>
    </lineage>
</organism>
<dbReference type="PANTHER" id="PTHR47963">
    <property type="entry name" value="DEAD-BOX ATP-DEPENDENT RNA HELICASE 47, MITOCHONDRIAL"/>
    <property type="match status" value="1"/>
</dbReference>
<sequence>MITHFTMGTWPNEIEANLSKAGIQTPTPIQKTAIPAALEGKNILLRSQTGSGKTLAYTLPLLASIDSEKLTTQALIIAPSQELAVQIEQVIKETIANTGITCQTFIGGANINRQIEKLKKKKPHIAVGTPGRVLELVKTKKIKLADVGFYVIDEVDRLVLEDKSWSEVEELGKRIGYSAQFMFASATAPDKLETKLASFVKDIVRIEADGSVVPAQVEHVFVMIEARDRIDMVRRLIHAEGIKKGIVFVNQLDKLTEAVEKLRYRKIDAVGLSSESSKQERELAIQAMKSNEASILVATDVAARGLDLADVTHIIQLETPNEAASYLHRAGRTGRMNQSGKVISLFERRELYKKEKYENHLSISIEPVELAKGRLISKQY</sequence>
<evidence type="ECO:0000313" key="7">
    <source>
        <dbReference type="EMBL" id="MBM7838327.1"/>
    </source>
</evidence>
<gene>
    <name evidence="7" type="ORF">JOC54_001583</name>
</gene>
<dbReference type="PROSITE" id="PS51192">
    <property type="entry name" value="HELICASE_ATP_BIND_1"/>
    <property type="match status" value="1"/>
</dbReference>
<accession>A0ABS2SS54</accession>
<evidence type="ECO:0000256" key="2">
    <source>
        <dbReference type="ARBA" id="ARBA00022801"/>
    </source>
</evidence>
<reference evidence="7" key="1">
    <citation type="submission" date="2021-01" db="EMBL/GenBank/DDBJ databases">
        <title>Genomic Encyclopedia of Type Strains, Phase IV (KMG-IV): sequencing the most valuable type-strain genomes for metagenomic binning, comparative biology and taxonomic classification.</title>
        <authorList>
            <person name="Goeker M."/>
        </authorList>
    </citation>
    <scope>NUCLEOTIDE SEQUENCE</scope>
    <source>
        <strain evidence="7">DSM 21943</strain>
    </source>
</reference>
<evidence type="ECO:0000256" key="4">
    <source>
        <dbReference type="ARBA" id="ARBA00022840"/>
    </source>
</evidence>
<evidence type="ECO:0000256" key="1">
    <source>
        <dbReference type="ARBA" id="ARBA00022741"/>
    </source>
</evidence>
<keyword evidence="3 7" id="KW-0347">Helicase</keyword>
<evidence type="ECO:0000313" key="8">
    <source>
        <dbReference type="Proteomes" id="UP001179280"/>
    </source>
</evidence>